<dbReference type="Gene3D" id="3.40.50.300">
    <property type="entry name" value="P-loop containing nucleotide triphosphate hydrolases"/>
    <property type="match status" value="1"/>
</dbReference>
<feature type="domain" description="ABC transporter" evidence="8">
    <location>
        <begin position="98"/>
        <end position="332"/>
    </location>
</feature>
<dbReference type="InterPro" id="IPR003593">
    <property type="entry name" value="AAA+_ATPase"/>
</dbReference>
<organism evidence="10 11">
    <name type="scientific">Granulicella cerasi</name>
    <dbReference type="NCBI Taxonomy" id="741063"/>
    <lineage>
        <taxon>Bacteria</taxon>
        <taxon>Pseudomonadati</taxon>
        <taxon>Acidobacteriota</taxon>
        <taxon>Terriglobia</taxon>
        <taxon>Terriglobales</taxon>
        <taxon>Acidobacteriaceae</taxon>
        <taxon>Granulicella</taxon>
    </lineage>
</organism>
<sequence>MKAKLVPIVSIVVGIGTALVLYYGGRDAVSSGLTGGSIFIFLNYISKMYKPMQDISKIMDSYSKADVGYERVKEVVESSGEMCDAPNAKALPPLKGDIEFDHVSFGYDRGCEILHDISFRVKPGQTVALVGPTGSGKSTIINLVPRFYDPDAGVIKVDGLDVKTVQQKSLRDQISFVLQDTVLFSGTIWDNIAYGNPAASSAEIKRAADIANATEFIDKLPNKFDTEVGERGLTLSGGQRQRIAIARALVRKSPVLILDEPSSGLDAESEQLVFEALDRLMEGKTSLVVAHRLSTIRKADCIFVLVAGKIVECGTHDELMRLEQGEYRKLHDIQFNEAEHVPAL</sequence>
<dbReference type="SUPFAM" id="SSF90123">
    <property type="entry name" value="ABC transporter transmembrane region"/>
    <property type="match status" value="1"/>
</dbReference>
<comment type="caution">
    <text evidence="10">The sequence shown here is derived from an EMBL/GenBank/DDBJ whole genome shotgun (WGS) entry which is preliminary data.</text>
</comment>
<protein>
    <submittedName>
        <fullName evidence="10">ABC transporter ATP-binding protein</fullName>
    </submittedName>
</protein>
<dbReference type="SUPFAM" id="SSF52540">
    <property type="entry name" value="P-loop containing nucleoside triphosphate hydrolases"/>
    <property type="match status" value="1"/>
</dbReference>
<feature type="transmembrane region" description="Helical" evidence="7">
    <location>
        <begin position="29"/>
        <end position="46"/>
    </location>
</feature>
<evidence type="ECO:0000256" key="7">
    <source>
        <dbReference type="SAM" id="Phobius"/>
    </source>
</evidence>
<dbReference type="InterPro" id="IPR039421">
    <property type="entry name" value="Type_1_exporter"/>
</dbReference>
<dbReference type="EMBL" id="JBHSWI010000001">
    <property type="protein sequence ID" value="MFC6644571.1"/>
    <property type="molecule type" value="Genomic_DNA"/>
</dbReference>
<dbReference type="SMART" id="SM00382">
    <property type="entry name" value="AAA"/>
    <property type="match status" value="1"/>
</dbReference>
<keyword evidence="5 7" id="KW-1133">Transmembrane helix</keyword>
<dbReference type="PANTHER" id="PTHR43394">
    <property type="entry name" value="ATP-DEPENDENT PERMEASE MDL1, MITOCHONDRIAL"/>
    <property type="match status" value="1"/>
</dbReference>
<dbReference type="InterPro" id="IPR017871">
    <property type="entry name" value="ABC_transporter-like_CS"/>
</dbReference>
<evidence type="ECO:0000313" key="11">
    <source>
        <dbReference type="Proteomes" id="UP001596391"/>
    </source>
</evidence>
<dbReference type="InterPro" id="IPR036640">
    <property type="entry name" value="ABC1_TM_sf"/>
</dbReference>
<keyword evidence="2 7" id="KW-0812">Transmembrane</keyword>
<accession>A0ABW1Z5Y5</accession>
<dbReference type="GO" id="GO:0005524">
    <property type="term" value="F:ATP binding"/>
    <property type="evidence" value="ECO:0007669"/>
    <property type="project" value="UniProtKB-KW"/>
</dbReference>
<gene>
    <name evidence="10" type="ORF">ACFQBQ_02990</name>
</gene>
<dbReference type="PROSITE" id="PS00211">
    <property type="entry name" value="ABC_TRANSPORTER_1"/>
    <property type="match status" value="1"/>
</dbReference>
<evidence type="ECO:0000313" key="10">
    <source>
        <dbReference type="EMBL" id="MFC6644571.1"/>
    </source>
</evidence>
<keyword evidence="6 7" id="KW-0472">Membrane</keyword>
<evidence type="ECO:0000256" key="4">
    <source>
        <dbReference type="ARBA" id="ARBA00022840"/>
    </source>
</evidence>
<keyword evidence="11" id="KW-1185">Reference proteome</keyword>
<dbReference type="PROSITE" id="PS50893">
    <property type="entry name" value="ABC_TRANSPORTER_2"/>
    <property type="match status" value="1"/>
</dbReference>
<name>A0ABW1Z5Y5_9BACT</name>
<dbReference type="Pfam" id="PF00005">
    <property type="entry name" value="ABC_tran"/>
    <property type="match status" value="1"/>
</dbReference>
<proteinExistence type="predicted"/>
<dbReference type="PROSITE" id="PS50929">
    <property type="entry name" value="ABC_TM1F"/>
    <property type="match status" value="1"/>
</dbReference>
<evidence type="ECO:0000256" key="2">
    <source>
        <dbReference type="ARBA" id="ARBA00022692"/>
    </source>
</evidence>
<feature type="transmembrane region" description="Helical" evidence="7">
    <location>
        <begin position="5"/>
        <end position="23"/>
    </location>
</feature>
<feature type="domain" description="ABC transmembrane type-1" evidence="9">
    <location>
        <begin position="1"/>
        <end position="64"/>
    </location>
</feature>
<dbReference type="InterPro" id="IPR027417">
    <property type="entry name" value="P-loop_NTPase"/>
</dbReference>
<evidence type="ECO:0000259" key="8">
    <source>
        <dbReference type="PROSITE" id="PS50893"/>
    </source>
</evidence>
<evidence type="ECO:0000259" key="9">
    <source>
        <dbReference type="PROSITE" id="PS50929"/>
    </source>
</evidence>
<dbReference type="InterPro" id="IPR011527">
    <property type="entry name" value="ABC1_TM_dom"/>
</dbReference>
<comment type="subcellular location">
    <subcellularLocation>
        <location evidence="1">Cell membrane</location>
        <topology evidence="1">Multi-pass membrane protein</topology>
    </subcellularLocation>
</comment>
<dbReference type="PANTHER" id="PTHR43394:SF1">
    <property type="entry name" value="ATP-BINDING CASSETTE SUB-FAMILY B MEMBER 10, MITOCHONDRIAL"/>
    <property type="match status" value="1"/>
</dbReference>
<evidence type="ECO:0000256" key="3">
    <source>
        <dbReference type="ARBA" id="ARBA00022741"/>
    </source>
</evidence>
<dbReference type="Gene3D" id="1.20.1560.10">
    <property type="entry name" value="ABC transporter type 1, transmembrane domain"/>
    <property type="match status" value="1"/>
</dbReference>
<evidence type="ECO:0000256" key="5">
    <source>
        <dbReference type="ARBA" id="ARBA00022989"/>
    </source>
</evidence>
<dbReference type="RefSeq" id="WP_390233806.1">
    <property type="nucleotide sequence ID" value="NZ_JBHSWI010000001.1"/>
</dbReference>
<evidence type="ECO:0000256" key="6">
    <source>
        <dbReference type="ARBA" id="ARBA00023136"/>
    </source>
</evidence>
<keyword evidence="4 10" id="KW-0067">ATP-binding</keyword>
<dbReference type="InterPro" id="IPR003439">
    <property type="entry name" value="ABC_transporter-like_ATP-bd"/>
</dbReference>
<dbReference type="Proteomes" id="UP001596391">
    <property type="component" value="Unassembled WGS sequence"/>
</dbReference>
<evidence type="ECO:0000256" key="1">
    <source>
        <dbReference type="ARBA" id="ARBA00004651"/>
    </source>
</evidence>
<keyword evidence="3" id="KW-0547">Nucleotide-binding</keyword>
<reference evidence="11" key="1">
    <citation type="journal article" date="2019" name="Int. J. Syst. Evol. Microbiol.">
        <title>The Global Catalogue of Microorganisms (GCM) 10K type strain sequencing project: providing services to taxonomists for standard genome sequencing and annotation.</title>
        <authorList>
            <consortium name="The Broad Institute Genomics Platform"/>
            <consortium name="The Broad Institute Genome Sequencing Center for Infectious Disease"/>
            <person name="Wu L."/>
            <person name="Ma J."/>
        </authorList>
    </citation>
    <scope>NUCLEOTIDE SEQUENCE [LARGE SCALE GENOMIC DNA]</scope>
    <source>
        <strain evidence="11">CGMCC 1.16026</strain>
    </source>
</reference>